<keyword evidence="7" id="KW-0472">Membrane</keyword>
<evidence type="ECO:0000256" key="1">
    <source>
        <dbReference type="ARBA" id="ARBA00004123"/>
    </source>
</evidence>
<gene>
    <name evidence="13" type="primary">ERRFI1</name>
</gene>
<keyword evidence="12" id="KW-1185">Reference proteome</keyword>
<evidence type="ECO:0000256" key="2">
    <source>
        <dbReference type="ARBA" id="ARBA00004236"/>
    </source>
</evidence>
<reference evidence="13" key="1">
    <citation type="submission" date="2025-08" db="UniProtKB">
        <authorList>
            <consortium name="RefSeq"/>
        </authorList>
    </citation>
    <scope>IDENTIFICATION</scope>
</reference>
<organism evidence="12 13">
    <name type="scientific">Gekko japonicus</name>
    <name type="common">Schlegel's Japanese gecko</name>
    <dbReference type="NCBI Taxonomy" id="146911"/>
    <lineage>
        <taxon>Eukaryota</taxon>
        <taxon>Metazoa</taxon>
        <taxon>Chordata</taxon>
        <taxon>Craniata</taxon>
        <taxon>Vertebrata</taxon>
        <taxon>Euteleostomi</taxon>
        <taxon>Lepidosauria</taxon>
        <taxon>Squamata</taxon>
        <taxon>Bifurcata</taxon>
        <taxon>Gekkota</taxon>
        <taxon>Gekkonidae</taxon>
        <taxon>Gekkoninae</taxon>
        <taxon>Gekko</taxon>
    </lineage>
</organism>
<feature type="compositionally biased region" description="Basic residues" evidence="10">
    <location>
        <begin position="297"/>
        <end position="306"/>
    </location>
</feature>
<evidence type="ECO:0000256" key="7">
    <source>
        <dbReference type="ARBA" id="ARBA00023136"/>
    </source>
</evidence>
<proteinExistence type="predicted"/>
<dbReference type="GeneID" id="107108647"/>
<feature type="domain" description="Cdc42 binding" evidence="11">
    <location>
        <begin position="56"/>
        <end position="109"/>
    </location>
</feature>
<feature type="compositionally biased region" description="Polar residues" evidence="10">
    <location>
        <begin position="131"/>
        <end position="142"/>
    </location>
</feature>
<dbReference type="PANTHER" id="PTHR14254">
    <property type="entry name" value="GENE 33 POLYPEPTIDE"/>
    <property type="match status" value="1"/>
</dbReference>
<keyword evidence="6" id="KW-0597">Phosphoprotein</keyword>
<feature type="compositionally biased region" description="Basic and acidic residues" evidence="10">
    <location>
        <begin position="367"/>
        <end position="380"/>
    </location>
</feature>
<name>A0ABM1JT22_GEKJA</name>
<dbReference type="PANTHER" id="PTHR14254:SF5">
    <property type="entry name" value="ERBB RECEPTOR FEEDBACK INHIBITOR 1"/>
    <property type="match status" value="1"/>
</dbReference>
<feature type="compositionally biased region" description="Basic and acidic residues" evidence="10">
    <location>
        <begin position="149"/>
        <end position="161"/>
    </location>
</feature>
<comment type="subcellular location">
    <subcellularLocation>
        <location evidence="2">Cell membrane</location>
    </subcellularLocation>
    <subcellularLocation>
        <location evidence="3">Cytoplasm</location>
    </subcellularLocation>
    <subcellularLocation>
        <location evidence="9">Endomembrane system</location>
        <topology evidence="9">Peripheral membrane protein</topology>
        <orientation evidence="9">Cytoplasmic side</orientation>
    </subcellularLocation>
    <subcellularLocation>
        <location evidence="1">Nucleus</location>
    </subcellularLocation>
</comment>
<evidence type="ECO:0000256" key="10">
    <source>
        <dbReference type="SAM" id="MobiDB-lite"/>
    </source>
</evidence>
<feature type="compositionally biased region" description="Pro residues" evidence="10">
    <location>
        <begin position="339"/>
        <end position="348"/>
    </location>
</feature>
<evidence type="ECO:0000256" key="6">
    <source>
        <dbReference type="ARBA" id="ARBA00022553"/>
    </source>
</evidence>
<evidence type="ECO:0000259" key="11">
    <source>
        <dbReference type="Pfam" id="PF09027"/>
    </source>
</evidence>
<evidence type="ECO:0000256" key="8">
    <source>
        <dbReference type="ARBA" id="ARBA00023242"/>
    </source>
</evidence>
<feature type="region of interest" description="Disordered" evidence="10">
    <location>
        <begin position="285"/>
        <end position="395"/>
    </location>
</feature>
<dbReference type="InterPro" id="IPR015116">
    <property type="entry name" value="Cdc42-bd-like"/>
</dbReference>
<accession>A0ABM1JT22</accession>
<keyword evidence="8" id="KW-0539">Nucleus</keyword>
<feature type="compositionally biased region" description="Polar residues" evidence="10">
    <location>
        <begin position="381"/>
        <end position="390"/>
    </location>
</feature>
<evidence type="ECO:0000256" key="4">
    <source>
        <dbReference type="ARBA" id="ARBA00022475"/>
    </source>
</evidence>
<evidence type="ECO:0000313" key="13">
    <source>
        <dbReference type="RefSeq" id="XP_015264609.1"/>
    </source>
</evidence>
<dbReference type="RefSeq" id="XP_015264609.1">
    <property type="nucleotide sequence ID" value="XM_015409123.1"/>
</dbReference>
<keyword evidence="4" id="KW-1003">Cell membrane</keyword>
<evidence type="ECO:0000313" key="12">
    <source>
        <dbReference type="Proteomes" id="UP000694871"/>
    </source>
</evidence>
<feature type="compositionally biased region" description="Polar residues" evidence="10">
    <location>
        <begin position="166"/>
        <end position="176"/>
    </location>
</feature>
<protein>
    <submittedName>
        <fullName evidence="13">ERBB receptor feedback inhibitor 1</fullName>
    </submittedName>
</protein>
<dbReference type="Pfam" id="PF09027">
    <property type="entry name" value="GTPase_binding"/>
    <property type="match status" value="1"/>
</dbReference>
<keyword evidence="5" id="KW-0963">Cytoplasm</keyword>
<dbReference type="Proteomes" id="UP000694871">
    <property type="component" value="Unplaced"/>
</dbReference>
<evidence type="ECO:0000256" key="3">
    <source>
        <dbReference type="ARBA" id="ARBA00004496"/>
    </source>
</evidence>
<evidence type="ECO:0000256" key="9">
    <source>
        <dbReference type="ARBA" id="ARBA00029433"/>
    </source>
</evidence>
<sequence>MPSRGAALWDPCCFGVESLAGLDSQGPHHCKTSVHQDRCGSYHKSEAAAVPLARIAAQEMRVPLKSSFLHNGEGMGTLKTCWTGHSGFENSFFSMDPVTMAYNLNSSAQRRCASIGPVSNPELVNGHSHAENSSKALPQKSSPLPFGPRSERPTSNPKDDPIPNFSRLSINTSGHCSETPPHTPVTSGTHSFPPMPSSERGARPLPPLPVAKDFLHDEVDREVEFLTSSDTDCLLEDCGSPAFKTAGQGRRSFRGCGQINYAYFDTPPGPKSQEAHSAAVQNGCAASACPPPPPPHQLHRRLRRSHSGPAGSFNKPVVRISSLFHRASPTSDDDKPEVPPRVPIPPRALKPDYRRWSAEVASSAYSDEDKPPKVPPREPLSRSNSRTPSPKSLPLYVNGVMPPTQSFAPDPKYVSSKALLRQHSEGSANKAPCILPIIENGKKVSSTHYYLLPERPPYLDKYEKFFREAEEASLSAEGQPWNGDPSPAKLDLKVKADVAGHVKRKHLSCVVSP</sequence>
<dbReference type="InterPro" id="IPR052112">
    <property type="entry name" value="EGFR_SigReg_Kinase"/>
</dbReference>
<feature type="region of interest" description="Disordered" evidence="10">
    <location>
        <begin position="119"/>
        <end position="209"/>
    </location>
</feature>
<evidence type="ECO:0000256" key="5">
    <source>
        <dbReference type="ARBA" id="ARBA00022490"/>
    </source>
</evidence>